<dbReference type="PROSITE" id="PS01129">
    <property type="entry name" value="PSI_RLU"/>
    <property type="match status" value="1"/>
</dbReference>
<accession>A0A507ZXE8</accession>
<dbReference type="GO" id="GO:0140098">
    <property type="term" value="F:catalytic activity, acting on RNA"/>
    <property type="evidence" value="ECO:0007669"/>
    <property type="project" value="UniProtKB-ARBA"/>
</dbReference>
<dbReference type="InterPro" id="IPR006145">
    <property type="entry name" value="PsdUridine_synth_RsuA/RluA"/>
</dbReference>
<dbReference type="Proteomes" id="UP000320431">
    <property type="component" value="Unassembled WGS sequence"/>
</dbReference>
<dbReference type="GO" id="GO:0003723">
    <property type="term" value="F:RNA binding"/>
    <property type="evidence" value="ECO:0007669"/>
    <property type="project" value="InterPro"/>
</dbReference>
<gene>
    <name evidence="2" type="ORF">FKV24_018185</name>
</gene>
<dbReference type="GO" id="GO:0000455">
    <property type="term" value="P:enzyme-directed rRNA pseudouridine synthesis"/>
    <property type="evidence" value="ECO:0007669"/>
    <property type="project" value="TreeGrafter"/>
</dbReference>
<organism evidence="2 3">
    <name type="scientific">Marilutibacter maris</name>
    <dbReference type="NCBI Taxonomy" id="1605891"/>
    <lineage>
        <taxon>Bacteria</taxon>
        <taxon>Pseudomonadati</taxon>
        <taxon>Pseudomonadota</taxon>
        <taxon>Gammaproteobacteria</taxon>
        <taxon>Lysobacterales</taxon>
        <taxon>Lysobacteraceae</taxon>
        <taxon>Marilutibacter</taxon>
    </lineage>
</organism>
<dbReference type="SUPFAM" id="SSF55120">
    <property type="entry name" value="Pseudouridine synthase"/>
    <property type="match status" value="1"/>
</dbReference>
<reference evidence="2 3" key="1">
    <citation type="submission" date="2019-10" db="EMBL/GenBank/DDBJ databases">
        <title>Lysobacter alkalisoli sp. nov., isolated from saline-alkaline soil.</title>
        <authorList>
            <person name="Sun J.-Q."/>
        </authorList>
    </citation>
    <scope>NUCLEOTIDE SEQUENCE [LARGE SCALE GENOMIC DNA]</scope>
    <source>
        <strain evidence="2 3">KCTC 42381</strain>
    </source>
</reference>
<dbReference type="Pfam" id="PF00849">
    <property type="entry name" value="PseudoU_synth_2"/>
    <property type="match status" value="1"/>
</dbReference>
<name>A0A507ZXE8_9GAMM</name>
<dbReference type="RefSeq" id="WP_141483399.1">
    <property type="nucleotide sequence ID" value="NZ_VICD02000325.1"/>
</dbReference>
<feature type="domain" description="Pseudouridine synthase RsuA/RluA-like" evidence="1">
    <location>
        <begin position="91"/>
        <end position="238"/>
    </location>
</feature>
<dbReference type="InterPro" id="IPR020103">
    <property type="entry name" value="PsdUridine_synth_cat_dom_sf"/>
</dbReference>
<evidence type="ECO:0000313" key="2">
    <source>
        <dbReference type="EMBL" id="KAB8162823.1"/>
    </source>
</evidence>
<dbReference type="EMBL" id="VICD02000325">
    <property type="protein sequence ID" value="KAB8162823.1"/>
    <property type="molecule type" value="Genomic_DNA"/>
</dbReference>
<evidence type="ECO:0000259" key="1">
    <source>
        <dbReference type="Pfam" id="PF00849"/>
    </source>
</evidence>
<evidence type="ECO:0000313" key="3">
    <source>
        <dbReference type="Proteomes" id="UP000320431"/>
    </source>
</evidence>
<proteinExistence type="predicted"/>
<dbReference type="Gene3D" id="3.30.2350.10">
    <property type="entry name" value="Pseudouridine synthase"/>
    <property type="match status" value="1"/>
</dbReference>
<dbReference type="GO" id="GO:0009982">
    <property type="term" value="F:pseudouridine synthase activity"/>
    <property type="evidence" value="ECO:0007669"/>
    <property type="project" value="InterPro"/>
</dbReference>
<sequence length="291" mass="32975">MSATPPPLPSRLQLPPGPWPTLLDGVCARFPRIPREVWQSRFARGRVLDAQGRALSADARYRVGMEIRYFREVADETPIPFAESVVHLDAHLLIADKPHFLPVTPAGGFVEQTLLSRLRRRTGIDTLVPLHRIDRGTAGLVMFSVEPATRARYQALFPQRRIDKVYEALAPCLGGDFPRLHRSRIERGEPFFRMTEAPGEPNSETRIEVLDRGAGGIWHYRLRPVTGRKHQLRVHMAALGAPILNDPLYPQLRVPAEDDFGRPLQLLARSLRFEDPLDGRERRFESRLGLG</sequence>
<dbReference type="PANTHER" id="PTHR21600">
    <property type="entry name" value="MITOCHONDRIAL RNA PSEUDOURIDINE SYNTHASE"/>
    <property type="match status" value="1"/>
</dbReference>
<protein>
    <submittedName>
        <fullName evidence="2">Pseudouridine synthase</fullName>
    </submittedName>
</protein>
<dbReference type="InterPro" id="IPR050188">
    <property type="entry name" value="RluA_PseudoU_synthase"/>
</dbReference>
<dbReference type="PANTHER" id="PTHR21600:SF84">
    <property type="entry name" value="PSEUDOURIDINE SYNTHASE RSUA_RLUA-LIKE DOMAIN-CONTAINING PROTEIN"/>
    <property type="match status" value="1"/>
</dbReference>
<dbReference type="AlphaFoldDB" id="A0A507ZXE8"/>
<dbReference type="InterPro" id="IPR006224">
    <property type="entry name" value="PsdUridine_synth_RluA-like_CS"/>
</dbReference>
<comment type="caution">
    <text evidence="2">The sequence shown here is derived from an EMBL/GenBank/DDBJ whole genome shotgun (WGS) entry which is preliminary data.</text>
</comment>